<comment type="caution">
    <text evidence="1">The sequence shown here is derived from an EMBL/GenBank/DDBJ whole genome shotgun (WGS) entry which is preliminary data.</text>
</comment>
<protein>
    <submittedName>
        <fullName evidence="1">Uncharacterized protein</fullName>
    </submittedName>
</protein>
<dbReference type="AlphaFoldDB" id="A0A4Y2W190"/>
<evidence type="ECO:0000313" key="1">
    <source>
        <dbReference type="EMBL" id="GBO30316.1"/>
    </source>
</evidence>
<dbReference type="Proteomes" id="UP000499080">
    <property type="component" value="Unassembled WGS sequence"/>
</dbReference>
<proteinExistence type="predicted"/>
<reference evidence="1 2" key="1">
    <citation type="journal article" date="2019" name="Sci. Rep.">
        <title>Orb-weaving spider Araneus ventricosus genome elucidates the spidroin gene catalogue.</title>
        <authorList>
            <person name="Kono N."/>
            <person name="Nakamura H."/>
            <person name="Ohtoshi R."/>
            <person name="Moran D.A.P."/>
            <person name="Shinohara A."/>
            <person name="Yoshida Y."/>
            <person name="Fujiwara M."/>
            <person name="Mori M."/>
            <person name="Tomita M."/>
            <person name="Arakawa K."/>
        </authorList>
    </citation>
    <scope>NUCLEOTIDE SEQUENCE [LARGE SCALE GENOMIC DNA]</scope>
</reference>
<dbReference type="EMBL" id="BGPR01053511">
    <property type="protein sequence ID" value="GBO30316.1"/>
    <property type="molecule type" value="Genomic_DNA"/>
</dbReference>
<organism evidence="1 2">
    <name type="scientific">Araneus ventricosus</name>
    <name type="common">Orbweaver spider</name>
    <name type="synonym">Epeira ventricosa</name>
    <dbReference type="NCBI Taxonomy" id="182803"/>
    <lineage>
        <taxon>Eukaryota</taxon>
        <taxon>Metazoa</taxon>
        <taxon>Ecdysozoa</taxon>
        <taxon>Arthropoda</taxon>
        <taxon>Chelicerata</taxon>
        <taxon>Arachnida</taxon>
        <taxon>Araneae</taxon>
        <taxon>Araneomorphae</taxon>
        <taxon>Entelegynae</taxon>
        <taxon>Araneoidea</taxon>
        <taxon>Araneidae</taxon>
        <taxon>Araneus</taxon>
    </lineage>
</organism>
<keyword evidence="2" id="KW-1185">Reference proteome</keyword>
<evidence type="ECO:0000313" key="2">
    <source>
        <dbReference type="Proteomes" id="UP000499080"/>
    </source>
</evidence>
<gene>
    <name evidence="1" type="ORF">AVEN_204656_1</name>
</gene>
<accession>A0A4Y2W190</accession>
<name>A0A4Y2W190_ARAVE</name>
<sequence length="129" mass="14758">MRPWSPGTHPNSNPVPSRRTIEEITWREIWKPWRQRNLIQTSAPYPAMWQSLLRKSRTMCSSEVKPRPDESRGVGSQLWKQPQLEHIQVHGTCHCLLDEEVLFSCIAAILYSAAAGLPSSEHASHEADF</sequence>